<evidence type="ECO:0000313" key="2">
    <source>
        <dbReference type="Proteomes" id="UP000189670"/>
    </source>
</evidence>
<name>A0A1V1PD24_9BACT</name>
<sequence>MQNITHTKQYLLPLLITCLFIYNAIDVTQASGFEMTTQWHIPQKTGVIFDYKKRSLKLRIETQIVLYKPQKKKLLLKRNKGP</sequence>
<dbReference type="AlphaFoldDB" id="A0A1V1PD24"/>
<evidence type="ECO:0000313" key="1">
    <source>
        <dbReference type="EMBL" id="ETR72575.1"/>
    </source>
</evidence>
<proteinExistence type="predicted"/>
<dbReference type="Proteomes" id="UP000189670">
    <property type="component" value="Unassembled WGS sequence"/>
</dbReference>
<organism evidence="1 2">
    <name type="scientific">Candidatus Magnetoglobus multicellularis str. Araruama</name>
    <dbReference type="NCBI Taxonomy" id="890399"/>
    <lineage>
        <taxon>Bacteria</taxon>
        <taxon>Pseudomonadati</taxon>
        <taxon>Thermodesulfobacteriota</taxon>
        <taxon>Desulfobacteria</taxon>
        <taxon>Desulfobacterales</taxon>
        <taxon>Desulfobacteraceae</taxon>
        <taxon>Candidatus Magnetoglobus</taxon>
    </lineage>
</organism>
<protein>
    <submittedName>
        <fullName evidence="1">Uncharacterized protein</fullName>
    </submittedName>
</protein>
<gene>
    <name evidence="1" type="ORF">OMM_07433</name>
</gene>
<accession>A0A1V1PD24</accession>
<dbReference type="EMBL" id="ATBP01000133">
    <property type="protein sequence ID" value="ETR72575.1"/>
    <property type="molecule type" value="Genomic_DNA"/>
</dbReference>
<comment type="caution">
    <text evidence="1">The sequence shown here is derived from an EMBL/GenBank/DDBJ whole genome shotgun (WGS) entry which is preliminary data.</text>
</comment>
<reference evidence="2" key="1">
    <citation type="submission" date="2012-11" db="EMBL/GenBank/DDBJ databases">
        <authorList>
            <person name="Lucero-Rivera Y.E."/>
            <person name="Tovar-Ramirez D."/>
        </authorList>
    </citation>
    <scope>NUCLEOTIDE SEQUENCE [LARGE SCALE GENOMIC DNA]</scope>
    <source>
        <strain evidence="2">Araruama</strain>
    </source>
</reference>